<evidence type="ECO:0000256" key="1">
    <source>
        <dbReference type="SAM" id="MobiDB-lite"/>
    </source>
</evidence>
<dbReference type="EMBL" id="JAQJAN010000020">
    <property type="protein sequence ID" value="KAJ5704126.1"/>
    <property type="molecule type" value="Genomic_DNA"/>
</dbReference>
<keyword evidence="2" id="KW-0472">Membrane</keyword>
<keyword evidence="2" id="KW-0812">Transmembrane</keyword>
<feature type="region of interest" description="Disordered" evidence="1">
    <location>
        <begin position="111"/>
        <end position="137"/>
    </location>
</feature>
<feature type="transmembrane region" description="Helical" evidence="2">
    <location>
        <begin position="238"/>
        <end position="258"/>
    </location>
</feature>
<reference evidence="3" key="1">
    <citation type="journal article" date="2023" name="IMA Fungus">
        <title>Comparative genomic study of the Penicillium genus elucidates a diverse pangenome and 15 lateral gene transfer events.</title>
        <authorList>
            <person name="Petersen C."/>
            <person name="Sorensen T."/>
            <person name="Nielsen M.R."/>
            <person name="Sondergaard T.E."/>
            <person name="Sorensen J.L."/>
            <person name="Fitzpatrick D.A."/>
            <person name="Frisvad J.C."/>
            <person name="Nielsen K.L."/>
        </authorList>
    </citation>
    <scope>NUCLEOTIDE SEQUENCE</scope>
    <source>
        <strain evidence="3">IBT 17514</strain>
    </source>
</reference>
<comment type="caution">
    <text evidence="3">The sequence shown here is derived from an EMBL/GenBank/DDBJ whole genome shotgun (WGS) entry which is preliminary data.</text>
</comment>
<keyword evidence="4" id="KW-1185">Reference proteome</keyword>
<accession>A0AAD6HBT7</accession>
<reference evidence="3" key="2">
    <citation type="submission" date="2023-01" db="EMBL/GenBank/DDBJ databases">
        <authorList>
            <person name="Petersen C."/>
        </authorList>
    </citation>
    <scope>NUCLEOTIDE SEQUENCE</scope>
    <source>
        <strain evidence="3">IBT 17514</strain>
    </source>
</reference>
<evidence type="ECO:0000313" key="3">
    <source>
        <dbReference type="EMBL" id="KAJ5704126.1"/>
    </source>
</evidence>
<dbReference type="Proteomes" id="UP001215712">
    <property type="component" value="Unassembled WGS sequence"/>
</dbReference>
<protein>
    <submittedName>
        <fullName evidence="3">Uncharacterized protein</fullName>
    </submittedName>
</protein>
<dbReference type="AlphaFoldDB" id="A0AAD6HBT7"/>
<feature type="compositionally biased region" description="Polar residues" evidence="1">
    <location>
        <begin position="111"/>
        <end position="128"/>
    </location>
</feature>
<evidence type="ECO:0000313" key="4">
    <source>
        <dbReference type="Proteomes" id="UP001215712"/>
    </source>
</evidence>
<proteinExistence type="predicted"/>
<keyword evidence="2" id="KW-1133">Transmembrane helix</keyword>
<organism evidence="3 4">
    <name type="scientific">Penicillium malachiteum</name>
    <dbReference type="NCBI Taxonomy" id="1324776"/>
    <lineage>
        <taxon>Eukaryota</taxon>
        <taxon>Fungi</taxon>
        <taxon>Dikarya</taxon>
        <taxon>Ascomycota</taxon>
        <taxon>Pezizomycotina</taxon>
        <taxon>Eurotiomycetes</taxon>
        <taxon>Eurotiomycetidae</taxon>
        <taxon>Eurotiales</taxon>
        <taxon>Aspergillaceae</taxon>
        <taxon>Penicillium</taxon>
    </lineage>
</organism>
<name>A0AAD6HBT7_9EURO</name>
<sequence>MAKLESAAPLSVKNFTGTILEISPPPASLLLTSSQPTNLHMEYSRLSLLPIPATIRRRLPHLYSTHRPVSDNDSSGVEILRHGLTSLSEPQLCHRQFPELGIIEMQRPSTASDSLDSFESGSVGTESPPTEEGMSPAKYETESGLRWNRVIPAFNLLRNAGYEAQQPYADGRLTRSLYVNALMYLLDALPSDLTPEETIMLQNRLPESVKSSISSSLQSESQVESQASTKVVPYHRSYLHRLLASVIIQFFLLIRFLLPYLRILLRQLYEYERSHRITQRLVTTTLDAADGLGKKSVNIGTAVFRFNEGRIGMAVGNLLSWWVEGIAGGIYEGVGEGMMHLGLLKPGLELDRLTFQADRP</sequence>
<gene>
    <name evidence="3" type="ORF">N7493_011264</name>
</gene>
<evidence type="ECO:0000256" key="2">
    <source>
        <dbReference type="SAM" id="Phobius"/>
    </source>
</evidence>